<keyword evidence="9 12" id="KW-0328">Glycosyltransferase</keyword>
<dbReference type="GO" id="GO:0005737">
    <property type="term" value="C:cytoplasm"/>
    <property type="evidence" value="ECO:0007669"/>
    <property type="project" value="UniProtKB-SubCell"/>
</dbReference>
<dbReference type="NCBIfam" id="TIGR01090">
    <property type="entry name" value="apt"/>
    <property type="match status" value="1"/>
</dbReference>
<dbReference type="FunFam" id="3.40.50.2020:FF:000004">
    <property type="entry name" value="Adenine phosphoribosyltransferase"/>
    <property type="match status" value="1"/>
</dbReference>
<dbReference type="OrthoDB" id="9803963at2"/>
<dbReference type="GO" id="GO:0044209">
    <property type="term" value="P:AMP salvage"/>
    <property type="evidence" value="ECO:0007669"/>
    <property type="project" value="UniProtKB-UniRule"/>
</dbReference>
<comment type="catalytic activity">
    <reaction evidence="1 12">
        <text>AMP + diphosphate = 5-phospho-alpha-D-ribose 1-diphosphate + adenine</text>
        <dbReference type="Rhea" id="RHEA:16609"/>
        <dbReference type="ChEBI" id="CHEBI:16708"/>
        <dbReference type="ChEBI" id="CHEBI:33019"/>
        <dbReference type="ChEBI" id="CHEBI:58017"/>
        <dbReference type="ChEBI" id="CHEBI:456215"/>
        <dbReference type="EC" id="2.4.2.7"/>
    </reaction>
</comment>
<keyword evidence="10 12" id="KW-0808">Transferase</keyword>
<evidence type="ECO:0000256" key="5">
    <source>
        <dbReference type="ARBA" id="ARBA00008391"/>
    </source>
</evidence>
<keyword evidence="11 12" id="KW-0660">Purine salvage</keyword>
<evidence type="ECO:0000256" key="1">
    <source>
        <dbReference type="ARBA" id="ARBA00000868"/>
    </source>
</evidence>
<dbReference type="GO" id="GO:0016208">
    <property type="term" value="F:AMP binding"/>
    <property type="evidence" value="ECO:0007669"/>
    <property type="project" value="TreeGrafter"/>
</dbReference>
<evidence type="ECO:0000256" key="7">
    <source>
        <dbReference type="ARBA" id="ARBA00011893"/>
    </source>
</evidence>
<organism evidence="14 15">
    <name type="scientific">Paenibacillus pinisoli</name>
    <dbReference type="NCBI Taxonomy" id="1276110"/>
    <lineage>
        <taxon>Bacteria</taxon>
        <taxon>Bacillati</taxon>
        <taxon>Bacillota</taxon>
        <taxon>Bacilli</taxon>
        <taxon>Bacillales</taxon>
        <taxon>Paenibacillaceae</taxon>
        <taxon>Paenibacillus</taxon>
    </lineage>
</organism>
<dbReference type="NCBIfam" id="NF002636">
    <property type="entry name" value="PRK02304.1-5"/>
    <property type="match status" value="1"/>
</dbReference>
<dbReference type="NCBIfam" id="NF002634">
    <property type="entry name" value="PRK02304.1-3"/>
    <property type="match status" value="1"/>
</dbReference>
<comment type="function">
    <text evidence="2 12">Catalyzes a salvage reaction resulting in the formation of AMP, that is energically less costly than de novo synthesis.</text>
</comment>
<dbReference type="InterPro" id="IPR050054">
    <property type="entry name" value="UPRTase/APRTase"/>
</dbReference>
<dbReference type="GO" id="GO:0006168">
    <property type="term" value="P:adenine salvage"/>
    <property type="evidence" value="ECO:0007669"/>
    <property type="project" value="InterPro"/>
</dbReference>
<dbReference type="NCBIfam" id="NF002633">
    <property type="entry name" value="PRK02304.1-2"/>
    <property type="match status" value="1"/>
</dbReference>
<evidence type="ECO:0000256" key="12">
    <source>
        <dbReference type="HAMAP-Rule" id="MF_00004"/>
    </source>
</evidence>
<keyword evidence="8 12" id="KW-0963">Cytoplasm</keyword>
<feature type="domain" description="Phosphoribosyltransferase" evidence="13">
    <location>
        <begin position="30"/>
        <end position="154"/>
    </location>
</feature>
<dbReference type="GO" id="GO:0006166">
    <property type="term" value="P:purine ribonucleoside salvage"/>
    <property type="evidence" value="ECO:0007669"/>
    <property type="project" value="UniProtKB-UniRule"/>
</dbReference>
<gene>
    <name evidence="12" type="primary">apt</name>
    <name evidence="14" type="ORF">D3P09_05280</name>
</gene>
<dbReference type="InterPro" id="IPR005764">
    <property type="entry name" value="Ade_phspho_trans"/>
</dbReference>
<evidence type="ECO:0000256" key="2">
    <source>
        <dbReference type="ARBA" id="ARBA00003968"/>
    </source>
</evidence>
<accession>A0A3A6PX21</accession>
<evidence type="ECO:0000256" key="9">
    <source>
        <dbReference type="ARBA" id="ARBA00022676"/>
    </source>
</evidence>
<dbReference type="HAMAP" id="MF_00004">
    <property type="entry name" value="Aden_phosphoribosyltr"/>
    <property type="match status" value="1"/>
</dbReference>
<dbReference type="GO" id="GO:0002055">
    <property type="term" value="F:adenine binding"/>
    <property type="evidence" value="ECO:0007669"/>
    <property type="project" value="TreeGrafter"/>
</dbReference>
<evidence type="ECO:0000256" key="11">
    <source>
        <dbReference type="ARBA" id="ARBA00022726"/>
    </source>
</evidence>
<dbReference type="SUPFAM" id="SSF53271">
    <property type="entry name" value="PRTase-like"/>
    <property type="match status" value="1"/>
</dbReference>
<proteinExistence type="inferred from homology"/>
<protein>
    <recommendedName>
        <fullName evidence="7 12">Adenine phosphoribosyltransferase</fullName>
        <shortName evidence="12">APRT</shortName>
        <ecNumber evidence="7 12">2.4.2.7</ecNumber>
    </recommendedName>
</protein>
<dbReference type="EC" id="2.4.2.7" evidence="7 12"/>
<comment type="subcellular location">
    <subcellularLocation>
        <location evidence="3 12">Cytoplasm</location>
    </subcellularLocation>
</comment>
<comment type="caution">
    <text evidence="14">The sequence shown here is derived from an EMBL/GenBank/DDBJ whole genome shotgun (WGS) entry which is preliminary data.</text>
</comment>
<evidence type="ECO:0000313" key="14">
    <source>
        <dbReference type="EMBL" id="RJX41391.1"/>
    </source>
</evidence>
<keyword evidence="15" id="KW-1185">Reference proteome</keyword>
<dbReference type="Pfam" id="PF00156">
    <property type="entry name" value="Pribosyltran"/>
    <property type="match status" value="1"/>
</dbReference>
<comment type="subunit">
    <text evidence="6 12">Homodimer.</text>
</comment>
<comment type="pathway">
    <text evidence="4 12">Purine metabolism; AMP biosynthesis via salvage pathway; AMP from adenine: step 1/1.</text>
</comment>
<dbReference type="AlphaFoldDB" id="A0A3A6PX21"/>
<dbReference type="InterPro" id="IPR029057">
    <property type="entry name" value="PRTase-like"/>
</dbReference>
<dbReference type="PANTHER" id="PTHR32315:SF3">
    <property type="entry name" value="ADENINE PHOSPHORIBOSYLTRANSFERASE"/>
    <property type="match status" value="1"/>
</dbReference>
<evidence type="ECO:0000256" key="4">
    <source>
        <dbReference type="ARBA" id="ARBA00004659"/>
    </source>
</evidence>
<reference evidence="14 15" key="1">
    <citation type="submission" date="2018-09" db="EMBL/GenBank/DDBJ databases">
        <title>Paenibacillus aracenensis nov. sp. isolated from a cave in southern Spain.</title>
        <authorList>
            <person name="Jurado V."/>
            <person name="Gutierrez-Patricio S."/>
            <person name="Gonzalez-Pimentel J.L."/>
            <person name="Miller A.Z."/>
            <person name="Laiz L."/>
            <person name="Saiz-Jimenez C."/>
        </authorList>
    </citation>
    <scope>NUCLEOTIDE SEQUENCE [LARGE SCALE GENOMIC DNA]</scope>
    <source>
        <strain evidence="14 15">JCM 19203</strain>
    </source>
</reference>
<name>A0A3A6PX21_9BACL</name>
<evidence type="ECO:0000256" key="10">
    <source>
        <dbReference type="ARBA" id="ARBA00022679"/>
    </source>
</evidence>
<sequence length="176" mass="18974">MSKASYNFKDYIRVIPDFPQPGIRFKDITTLLKDGAAYRAVIDEMKAAVEHLKIDVIAGPEARGFVVGAPLALALGVGFAPIRKSGKLPGETITASYDLEYGKDQLAMHKDAITPGQRVLIADDLLATGGTIATSMNLIRQLGGEVVGAAFLIELAYLNGREKLDGVELFSLMTYE</sequence>
<dbReference type="EMBL" id="QXQB01000001">
    <property type="protein sequence ID" value="RJX41391.1"/>
    <property type="molecule type" value="Genomic_DNA"/>
</dbReference>
<evidence type="ECO:0000313" key="15">
    <source>
        <dbReference type="Proteomes" id="UP000267798"/>
    </source>
</evidence>
<dbReference type="PANTHER" id="PTHR32315">
    <property type="entry name" value="ADENINE PHOSPHORIBOSYLTRANSFERASE"/>
    <property type="match status" value="1"/>
</dbReference>
<dbReference type="RefSeq" id="WP_120107790.1">
    <property type="nucleotide sequence ID" value="NZ_QXQB01000001.1"/>
</dbReference>
<comment type="similarity">
    <text evidence="5 12">Belongs to the purine/pyrimidine phosphoribosyltransferase family.</text>
</comment>
<dbReference type="CDD" id="cd06223">
    <property type="entry name" value="PRTases_typeI"/>
    <property type="match status" value="1"/>
</dbReference>
<dbReference type="UniPathway" id="UPA00588">
    <property type="reaction ID" value="UER00646"/>
</dbReference>
<evidence type="ECO:0000259" key="13">
    <source>
        <dbReference type="Pfam" id="PF00156"/>
    </source>
</evidence>
<dbReference type="InterPro" id="IPR000836">
    <property type="entry name" value="PRTase_dom"/>
</dbReference>
<dbReference type="Proteomes" id="UP000267798">
    <property type="component" value="Unassembled WGS sequence"/>
</dbReference>
<dbReference type="Gene3D" id="3.40.50.2020">
    <property type="match status" value="1"/>
</dbReference>
<evidence type="ECO:0000256" key="3">
    <source>
        <dbReference type="ARBA" id="ARBA00004496"/>
    </source>
</evidence>
<evidence type="ECO:0000256" key="8">
    <source>
        <dbReference type="ARBA" id="ARBA00022490"/>
    </source>
</evidence>
<evidence type="ECO:0000256" key="6">
    <source>
        <dbReference type="ARBA" id="ARBA00011738"/>
    </source>
</evidence>
<dbReference type="GO" id="GO:0003999">
    <property type="term" value="F:adenine phosphoribosyltransferase activity"/>
    <property type="evidence" value="ECO:0007669"/>
    <property type="project" value="UniProtKB-UniRule"/>
</dbReference>